<dbReference type="OrthoDB" id="2414538at2759"/>
<reference evidence="3" key="1">
    <citation type="submission" date="2021-01" db="EMBL/GenBank/DDBJ databases">
        <title>Caligus Genome Assembly.</title>
        <authorList>
            <person name="Gallardo-Escarate C."/>
        </authorList>
    </citation>
    <scope>NUCLEOTIDE SEQUENCE [LARGE SCALE GENOMIC DNA]</scope>
</reference>
<evidence type="ECO:0000313" key="3">
    <source>
        <dbReference type="Proteomes" id="UP000595437"/>
    </source>
</evidence>
<accession>A0A7T8K1Z8</accession>
<organism evidence="2 3">
    <name type="scientific">Caligus rogercresseyi</name>
    <name type="common">Sea louse</name>
    <dbReference type="NCBI Taxonomy" id="217165"/>
    <lineage>
        <taxon>Eukaryota</taxon>
        <taxon>Metazoa</taxon>
        <taxon>Ecdysozoa</taxon>
        <taxon>Arthropoda</taxon>
        <taxon>Crustacea</taxon>
        <taxon>Multicrustacea</taxon>
        <taxon>Hexanauplia</taxon>
        <taxon>Copepoda</taxon>
        <taxon>Siphonostomatoida</taxon>
        <taxon>Caligidae</taxon>
        <taxon>Caligus</taxon>
    </lineage>
</organism>
<dbReference type="AlphaFoldDB" id="A0A7T8K1Z8"/>
<dbReference type="EMBL" id="CP045900">
    <property type="protein sequence ID" value="QQP41905.1"/>
    <property type="molecule type" value="Genomic_DNA"/>
</dbReference>
<protein>
    <submittedName>
        <fullName evidence="2">DNA polymerase</fullName>
    </submittedName>
</protein>
<feature type="region of interest" description="Disordered" evidence="1">
    <location>
        <begin position="60"/>
        <end position="93"/>
    </location>
</feature>
<proteinExistence type="predicted"/>
<dbReference type="Proteomes" id="UP000595437">
    <property type="component" value="Chromosome 11"/>
</dbReference>
<gene>
    <name evidence="2" type="ORF">FKW44_016406</name>
</gene>
<keyword evidence="3" id="KW-1185">Reference proteome</keyword>
<feature type="non-terminal residue" evidence="2">
    <location>
        <position position="1"/>
    </location>
</feature>
<feature type="compositionally biased region" description="Basic and acidic residues" evidence="1">
    <location>
        <begin position="81"/>
        <end position="93"/>
    </location>
</feature>
<evidence type="ECO:0000256" key="1">
    <source>
        <dbReference type="SAM" id="MobiDB-lite"/>
    </source>
</evidence>
<sequence>AMSSRGRSSKAGQPPSKKSKPDEDDQYNMDIPEDTFDDALEEELMLEMQEEELLSMETGGPIHEEDLKLEVSQSRVKKWRRSEPKPLNPDKDSLIFQQLDIDNYIGGHFEGMPGAISGLYPLCECTVSTTTGTPFAVTSMAFTPISMFLHPRASPKTISRGFERPSTPLS</sequence>
<evidence type="ECO:0000313" key="2">
    <source>
        <dbReference type="EMBL" id="QQP41905.1"/>
    </source>
</evidence>
<feature type="compositionally biased region" description="Acidic residues" evidence="1">
    <location>
        <begin position="22"/>
        <end position="33"/>
    </location>
</feature>
<feature type="region of interest" description="Disordered" evidence="1">
    <location>
        <begin position="1"/>
        <end position="33"/>
    </location>
</feature>
<name>A0A7T8K1Z8_CALRO</name>